<sequence length="583" mass="65369">MRDSVCKVLYALKLVYRSAPGLAMALFAVVLVQALVPGLSVWAVKGLVNAVVASSPDSWIYWGAFWLLVLLIDQVMGPVSAMVQGNLNERLTASLNTRLMSKVNRFEDLLPFEDEAFYDRLNLLREQASYQPTNLIIFLTAALREGLTLIPLLIVTGSLAWWLPLLLLLAVTPHAWVSFKLQRAVWETLSATNPEARRMDYASNLLLDPQYAKEHRLFRSGNFWIEFYLERFNRLHSAMRRQRSKQLVGNMAFVAVSLLGVAVALWGLFQRRLSAGDMAMFLATLGYMQQNLTLLVSDASMLYESLLYFDEVRAFLEEAPRTVAGKGRVLKLAGPPELSFESVGFSYPDGRRALDGIDLHIRPGELVGLVGENGAGKTTLVKLLLRFYEPSEGRITVNGTDLSEIEVVSWRRHIAAVFQDYGKYALELGKNVSIADHERLEDEPGILQALRQAQAEDLLEKLPQGLRTQLTKEFGGTELSGGEWQKVALARGFFRFEAPLVVLDEPTAALDPLAEVRLYEQFAKIAQGRTAIMVSHRLASVRHADRIVVLDQGRVVESGTHQELLERRGVYAEMWEAQSAWYG</sequence>
<feature type="transmembrane region" description="Helical" evidence="9">
    <location>
        <begin position="160"/>
        <end position="179"/>
    </location>
</feature>
<gene>
    <name evidence="12" type="ORF">ODE01S_17500</name>
</gene>
<evidence type="ECO:0000256" key="5">
    <source>
        <dbReference type="ARBA" id="ARBA00022741"/>
    </source>
</evidence>
<dbReference type="InterPro" id="IPR003439">
    <property type="entry name" value="ABC_transporter-like_ATP-bd"/>
</dbReference>
<evidence type="ECO:0000313" key="13">
    <source>
        <dbReference type="Proteomes" id="UP000321827"/>
    </source>
</evidence>
<keyword evidence="8 9" id="KW-0472">Membrane</keyword>
<evidence type="ECO:0000259" key="11">
    <source>
        <dbReference type="PROSITE" id="PS50929"/>
    </source>
</evidence>
<feature type="transmembrane region" description="Helical" evidence="9">
    <location>
        <begin position="59"/>
        <end position="83"/>
    </location>
</feature>
<dbReference type="Proteomes" id="UP000321827">
    <property type="component" value="Unassembled WGS sequence"/>
</dbReference>
<evidence type="ECO:0000256" key="2">
    <source>
        <dbReference type="ARBA" id="ARBA00022448"/>
    </source>
</evidence>
<evidence type="ECO:0000313" key="12">
    <source>
        <dbReference type="EMBL" id="GEM90316.1"/>
    </source>
</evidence>
<evidence type="ECO:0000256" key="6">
    <source>
        <dbReference type="ARBA" id="ARBA00022840"/>
    </source>
</evidence>
<keyword evidence="4 9" id="KW-0812">Transmembrane</keyword>
<dbReference type="InterPro" id="IPR039421">
    <property type="entry name" value="Type_1_exporter"/>
</dbReference>
<dbReference type="GO" id="GO:0005886">
    <property type="term" value="C:plasma membrane"/>
    <property type="evidence" value="ECO:0007669"/>
    <property type="project" value="UniProtKB-SubCell"/>
</dbReference>
<keyword evidence="7 9" id="KW-1133">Transmembrane helix</keyword>
<organism evidence="12 13">
    <name type="scientific">Oceanithermus desulfurans NBRC 100063</name>
    <dbReference type="NCBI Taxonomy" id="1227550"/>
    <lineage>
        <taxon>Bacteria</taxon>
        <taxon>Thermotogati</taxon>
        <taxon>Deinococcota</taxon>
        <taxon>Deinococci</taxon>
        <taxon>Thermales</taxon>
        <taxon>Thermaceae</taxon>
        <taxon>Oceanithermus</taxon>
    </lineage>
</organism>
<accession>A0A511RND5</accession>
<dbReference type="FunFam" id="3.40.50.300:FF:000854">
    <property type="entry name" value="Multidrug ABC transporter ATP-binding protein"/>
    <property type="match status" value="1"/>
</dbReference>
<keyword evidence="3" id="KW-1003">Cell membrane</keyword>
<feature type="transmembrane region" description="Helical" evidence="9">
    <location>
        <begin position="135"/>
        <end position="154"/>
    </location>
</feature>
<dbReference type="GO" id="GO:0016887">
    <property type="term" value="F:ATP hydrolysis activity"/>
    <property type="evidence" value="ECO:0007669"/>
    <property type="project" value="InterPro"/>
</dbReference>
<evidence type="ECO:0000256" key="3">
    <source>
        <dbReference type="ARBA" id="ARBA00022475"/>
    </source>
</evidence>
<dbReference type="InterPro" id="IPR003593">
    <property type="entry name" value="AAA+_ATPase"/>
</dbReference>
<dbReference type="Gene3D" id="1.20.1560.10">
    <property type="entry name" value="ABC transporter type 1, transmembrane domain"/>
    <property type="match status" value="1"/>
</dbReference>
<dbReference type="PROSITE" id="PS00211">
    <property type="entry name" value="ABC_TRANSPORTER_1"/>
    <property type="match status" value="1"/>
</dbReference>
<dbReference type="GO" id="GO:0140359">
    <property type="term" value="F:ABC-type transporter activity"/>
    <property type="evidence" value="ECO:0007669"/>
    <property type="project" value="InterPro"/>
</dbReference>
<keyword evidence="5" id="KW-0547">Nucleotide-binding</keyword>
<evidence type="ECO:0000256" key="4">
    <source>
        <dbReference type="ARBA" id="ARBA00022692"/>
    </source>
</evidence>
<dbReference type="InterPro" id="IPR017871">
    <property type="entry name" value="ABC_transporter-like_CS"/>
</dbReference>
<comment type="caution">
    <text evidence="12">The sequence shown here is derived from an EMBL/GenBank/DDBJ whole genome shotgun (WGS) entry which is preliminary data.</text>
</comment>
<dbReference type="RefSeq" id="WP_183677811.1">
    <property type="nucleotide sequence ID" value="NZ_BJXN01000012.1"/>
</dbReference>
<dbReference type="SMART" id="SM00382">
    <property type="entry name" value="AAA"/>
    <property type="match status" value="1"/>
</dbReference>
<evidence type="ECO:0000259" key="10">
    <source>
        <dbReference type="PROSITE" id="PS50893"/>
    </source>
</evidence>
<name>A0A511RND5_9DEIN</name>
<dbReference type="GO" id="GO:0005524">
    <property type="term" value="F:ATP binding"/>
    <property type="evidence" value="ECO:0007669"/>
    <property type="project" value="UniProtKB-KW"/>
</dbReference>
<dbReference type="PANTHER" id="PTHR24221">
    <property type="entry name" value="ATP-BINDING CASSETTE SUB-FAMILY B"/>
    <property type="match status" value="1"/>
</dbReference>
<dbReference type="InterPro" id="IPR011527">
    <property type="entry name" value="ABC1_TM_dom"/>
</dbReference>
<dbReference type="SUPFAM" id="SSF52540">
    <property type="entry name" value="P-loop containing nucleoside triphosphate hydrolases"/>
    <property type="match status" value="1"/>
</dbReference>
<dbReference type="PROSITE" id="PS50893">
    <property type="entry name" value="ABC_TRANSPORTER_2"/>
    <property type="match status" value="1"/>
</dbReference>
<dbReference type="EMBL" id="BJXN01000012">
    <property type="protein sequence ID" value="GEM90316.1"/>
    <property type="molecule type" value="Genomic_DNA"/>
</dbReference>
<dbReference type="InterPro" id="IPR027417">
    <property type="entry name" value="P-loop_NTPase"/>
</dbReference>
<reference evidence="12 13" key="1">
    <citation type="submission" date="2019-07" db="EMBL/GenBank/DDBJ databases">
        <title>Whole genome shotgun sequence of Oceanithermus desulfurans NBRC 100063.</title>
        <authorList>
            <person name="Hosoyama A."/>
            <person name="Uohara A."/>
            <person name="Ohji S."/>
            <person name="Ichikawa N."/>
        </authorList>
    </citation>
    <scope>NUCLEOTIDE SEQUENCE [LARGE SCALE GENOMIC DNA]</scope>
    <source>
        <strain evidence="12 13">NBRC 100063</strain>
    </source>
</reference>
<feature type="transmembrane region" description="Helical" evidence="9">
    <location>
        <begin position="21"/>
        <end position="44"/>
    </location>
</feature>
<dbReference type="GO" id="GO:0034040">
    <property type="term" value="F:ATPase-coupled lipid transmembrane transporter activity"/>
    <property type="evidence" value="ECO:0007669"/>
    <property type="project" value="TreeGrafter"/>
</dbReference>
<evidence type="ECO:0000256" key="8">
    <source>
        <dbReference type="ARBA" id="ARBA00023136"/>
    </source>
</evidence>
<protein>
    <submittedName>
        <fullName evidence="12">ABC transporter ATP-binding protein</fullName>
    </submittedName>
</protein>
<evidence type="ECO:0000256" key="7">
    <source>
        <dbReference type="ARBA" id="ARBA00022989"/>
    </source>
</evidence>
<evidence type="ECO:0000256" key="1">
    <source>
        <dbReference type="ARBA" id="ARBA00004651"/>
    </source>
</evidence>
<dbReference type="Gene3D" id="3.40.50.300">
    <property type="entry name" value="P-loop containing nucleotide triphosphate hydrolases"/>
    <property type="match status" value="1"/>
</dbReference>
<dbReference type="Pfam" id="PF00005">
    <property type="entry name" value="ABC_tran"/>
    <property type="match status" value="1"/>
</dbReference>
<proteinExistence type="predicted"/>
<feature type="domain" description="ABC transporter" evidence="10">
    <location>
        <begin position="338"/>
        <end position="577"/>
    </location>
</feature>
<keyword evidence="6 12" id="KW-0067">ATP-binding</keyword>
<dbReference type="PANTHER" id="PTHR24221:SF654">
    <property type="entry name" value="ATP-BINDING CASSETTE SUB-FAMILY B MEMBER 6"/>
    <property type="match status" value="1"/>
</dbReference>
<comment type="subcellular location">
    <subcellularLocation>
        <location evidence="1">Cell membrane</location>
        <topology evidence="1">Multi-pass membrane protein</topology>
    </subcellularLocation>
</comment>
<evidence type="ECO:0000256" key="9">
    <source>
        <dbReference type="SAM" id="Phobius"/>
    </source>
</evidence>
<dbReference type="PROSITE" id="PS50929">
    <property type="entry name" value="ABC_TM1F"/>
    <property type="match status" value="1"/>
</dbReference>
<dbReference type="AlphaFoldDB" id="A0A511RND5"/>
<dbReference type="InterPro" id="IPR036640">
    <property type="entry name" value="ABC1_TM_sf"/>
</dbReference>
<feature type="domain" description="ABC transmembrane type-1" evidence="11">
    <location>
        <begin position="23"/>
        <end position="304"/>
    </location>
</feature>
<feature type="transmembrane region" description="Helical" evidence="9">
    <location>
        <begin position="247"/>
        <end position="269"/>
    </location>
</feature>
<keyword evidence="2" id="KW-0813">Transport</keyword>
<dbReference type="SUPFAM" id="SSF90123">
    <property type="entry name" value="ABC transporter transmembrane region"/>
    <property type="match status" value="1"/>
</dbReference>